<dbReference type="Pfam" id="PF14912">
    <property type="entry name" value="THEG"/>
    <property type="match status" value="3"/>
</dbReference>
<sequence length="286" mass="32184">MHKISRRKELGHPVSLCTQTISGVLSPDTIATSRCRCHQREEATAASSVSMAIRTQLLAQPKPNRLKYPDRRSVYWLDELPPQKSGSTTRIELTPRWSDLCRSEKFYTQDMVSPIWEVSEWALRAVPSERLCRLARSRAPAAGWQPDHSLPLPLSRGTLTAVATSRICQLAQPKKKQILERSSSKSKPVPINHLPSRASAHIELLATPKHDHPKFKGERSVCWPVSKAARSYVASQRLLDLSSPKERKALFEGYDPYVVSRAARSARPSPRIQELCLPLPRKCSSK</sequence>
<dbReference type="STRING" id="80966.ENSAPOP00000000336"/>
<name>A0A3Q1E9F0_9TELE</name>
<dbReference type="Proteomes" id="UP000257200">
    <property type="component" value="Unplaced"/>
</dbReference>
<dbReference type="AlphaFoldDB" id="A0A3Q1E9F0"/>
<evidence type="ECO:0000313" key="2">
    <source>
        <dbReference type="Ensembl" id="ENSAPOP00000000336.1"/>
    </source>
</evidence>
<proteinExistence type="predicted"/>
<dbReference type="InterPro" id="IPR042401">
    <property type="entry name" value="SPMAP2-like"/>
</dbReference>
<organism evidence="2 3">
    <name type="scientific">Acanthochromis polyacanthus</name>
    <name type="common">spiny chromis</name>
    <dbReference type="NCBI Taxonomy" id="80966"/>
    <lineage>
        <taxon>Eukaryota</taxon>
        <taxon>Metazoa</taxon>
        <taxon>Chordata</taxon>
        <taxon>Craniata</taxon>
        <taxon>Vertebrata</taxon>
        <taxon>Euteleostomi</taxon>
        <taxon>Actinopterygii</taxon>
        <taxon>Neopterygii</taxon>
        <taxon>Teleostei</taxon>
        <taxon>Neoteleostei</taxon>
        <taxon>Acanthomorphata</taxon>
        <taxon>Ovalentaria</taxon>
        <taxon>Pomacentridae</taxon>
        <taxon>Acanthochromis</taxon>
    </lineage>
</organism>
<dbReference type="GO" id="GO:0007283">
    <property type="term" value="P:spermatogenesis"/>
    <property type="evidence" value="ECO:0007669"/>
    <property type="project" value="TreeGrafter"/>
</dbReference>
<dbReference type="FunCoup" id="A0A3Q1E9F0">
    <property type="interactions" value="62"/>
</dbReference>
<dbReference type="PANTHER" id="PTHR15901">
    <property type="entry name" value="TESTICULAR HAPLOID EXPRESSED GENE PROTEIN"/>
    <property type="match status" value="1"/>
</dbReference>
<dbReference type="Ensembl" id="ENSAPOT00000017059.1">
    <property type="protein sequence ID" value="ENSAPOP00000000336.1"/>
    <property type="gene ID" value="ENSAPOG00000001520.1"/>
</dbReference>
<protein>
    <submittedName>
        <fullName evidence="2">Sperm microtubule associated protein 2</fullName>
    </submittedName>
</protein>
<dbReference type="InParanoid" id="A0A3Q1E9F0"/>
<dbReference type="PANTHER" id="PTHR15901:SF16">
    <property type="entry name" value="TESTICULAR HAPLOID EXPRESSED GENE PROTEIN"/>
    <property type="match status" value="1"/>
</dbReference>
<dbReference type="SMART" id="SM00705">
    <property type="entry name" value="THEG"/>
    <property type="match status" value="6"/>
</dbReference>
<dbReference type="GeneTree" id="ENSGT00940000154630"/>
<evidence type="ECO:0000313" key="3">
    <source>
        <dbReference type="Proteomes" id="UP000257200"/>
    </source>
</evidence>
<accession>A0A3Q1E9F0</accession>
<keyword evidence="3" id="KW-1185">Reference proteome</keyword>
<evidence type="ECO:0000256" key="1">
    <source>
        <dbReference type="ARBA" id="ARBA00022737"/>
    </source>
</evidence>
<reference evidence="2" key="1">
    <citation type="submission" date="2025-08" db="UniProtKB">
        <authorList>
            <consortium name="Ensembl"/>
        </authorList>
    </citation>
    <scope>IDENTIFICATION</scope>
</reference>
<reference evidence="2" key="2">
    <citation type="submission" date="2025-09" db="UniProtKB">
        <authorList>
            <consortium name="Ensembl"/>
        </authorList>
    </citation>
    <scope>IDENTIFICATION</scope>
</reference>
<keyword evidence="1" id="KW-0677">Repeat</keyword>
<dbReference type="InterPro" id="IPR006623">
    <property type="entry name" value="THEG"/>
</dbReference>